<name>F8NHD6_SERL9</name>
<feature type="region of interest" description="Disordered" evidence="1">
    <location>
        <begin position="506"/>
        <end position="533"/>
    </location>
</feature>
<evidence type="ECO:0000313" key="2">
    <source>
        <dbReference type="EMBL" id="EGO29939.1"/>
    </source>
</evidence>
<gene>
    <name evidence="2" type="ORF">SERLADRAFT_458340</name>
</gene>
<proteinExistence type="predicted"/>
<feature type="compositionally biased region" description="Polar residues" evidence="1">
    <location>
        <begin position="506"/>
        <end position="519"/>
    </location>
</feature>
<feature type="compositionally biased region" description="Low complexity" evidence="1">
    <location>
        <begin position="333"/>
        <end position="347"/>
    </location>
</feature>
<evidence type="ECO:0000256" key="1">
    <source>
        <dbReference type="SAM" id="MobiDB-lite"/>
    </source>
</evidence>
<dbReference type="OrthoDB" id="3228777at2759"/>
<accession>F8NHD6</accession>
<feature type="region of interest" description="Disordered" evidence="1">
    <location>
        <begin position="256"/>
        <end position="378"/>
    </location>
</feature>
<feature type="region of interest" description="Disordered" evidence="1">
    <location>
        <begin position="21"/>
        <end position="94"/>
    </location>
</feature>
<dbReference type="KEGG" id="sla:SERLADRAFT_458340"/>
<dbReference type="RefSeq" id="XP_007314181.1">
    <property type="nucleotide sequence ID" value="XM_007314119.1"/>
</dbReference>
<dbReference type="EMBL" id="GL945429">
    <property type="protein sequence ID" value="EGO29939.1"/>
    <property type="molecule type" value="Genomic_DNA"/>
</dbReference>
<organism>
    <name type="scientific">Serpula lacrymans var. lacrymans (strain S7.9)</name>
    <name type="common">Dry rot fungus</name>
    <dbReference type="NCBI Taxonomy" id="578457"/>
    <lineage>
        <taxon>Eukaryota</taxon>
        <taxon>Fungi</taxon>
        <taxon>Dikarya</taxon>
        <taxon>Basidiomycota</taxon>
        <taxon>Agaricomycotina</taxon>
        <taxon>Agaricomycetes</taxon>
        <taxon>Agaricomycetidae</taxon>
        <taxon>Boletales</taxon>
        <taxon>Coniophorineae</taxon>
        <taxon>Serpulaceae</taxon>
        <taxon>Serpula</taxon>
    </lineage>
</organism>
<protein>
    <submittedName>
        <fullName evidence="2">Uncharacterized protein</fullName>
    </submittedName>
</protein>
<dbReference type="Proteomes" id="UP000008064">
    <property type="component" value="Unassembled WGS sequence"/>
</dbReference>
<sequence>MPGHPYAQRAVFTQYHNAPPVHEHATHSHKGSEYAGPHPSTLEAAFPPNTATSDVSKRHRLPPRAAMPHPYANFGQDPTTPRTGEDSQFPPSNAADISEYRDKAFSTNAHISLTNPEFSNFGVGEALVYAVQKTASKGSGLGGSEERGIVNMERVRSRVAEPPSKEVSDKGKGRELSLSVLHIDSGYPSGRPIFHSDEFPSSPTPLTNYRRTQMSSSMDNMPEVASSFDDTLTRLILPALANGDDLDDFRDLFYKPRPRNVSRTPTSDDPSKGIPSDVHSSRSGSGLTNLVRKLSEELEELKDVSSPSAGALDSESRGGREEQQSGHPSTTQGFFFSDFSGSPSSSPVQADGPSPFRLPIQKDRVPPGAPDANIPEDVESSRASSILERANEENDTFGVPIRVGQIAAMATSPVSFSPHRVSSQLSIIGGEAAHTGPTSQTFTPRSGRNSLHPHSAEPLRSSYATSTTDLSRMSGLSDFPVPPAQVNLTSAHMSILQGYFESVARQSGDPTETRATSRIRSGHRDSHRTTFGGSEDMDIITQVHAAET</sequence>
<dbReference type="AlphaFoldDB" id="F8NHD6"/>
<dbReference type="GeneID" id="18817701"/>
<dbReference type="HOGENOM" id="CLU_534386_0_0_1"/>
<reference evidence="2" key="1">
    <citation type="submission" date="2011-04" db="EMBL/GenBank/DDBJ databases">
        <title>Evolution of plant cell wall degrading machinery underlies the functional diversity of forest fungi.</title>
        <authorList>
            <consortium name="US DOE Joint Genome Institute (JGI-PGF)"/>
            <person name="Eastwood D.C."/>
            <person name="Floudas D."/>
            <person name="Binder M."/>
            <person name="Majcherczyk A."/>
            <person name="Schneider P."/>
            <person name="Aerts A."/>
            <person name="Asiegbu F.O."/>
            <person name="Baker S.E."/>
            <person name="Barry K."/>
            <person name="Bendiksby M."/>
            <person name="Blumentritt M."/>
            <person name="Coutinho P.M."/>
            <person name="Cullen D."/>
            <person name="Cullen D."/>
            <person name="Gathman A."/>
            <person name="Goodell B."/>
            <person name="Henrissat B."/>
            <person name="Ihrmark K."/>
            <person name="Kauserud H."/>
            <person name="Kohler A."/>
            <person name="LaButti K."/>
            <person name="Lapidus A."/>
            <person name="Lavin J.L."/>
            <person name="Lee Y.-H."/>
            <person name="Lindquist E."/>
            <person name="Lilly W."/>
            <person name="Lucas S."/>
            <person name="Morin E."/>
            <person name="Murat C."/>
            <person name="Oguiza J.A."/>
            <person name="Park J."/>
            <person name="Pisabarro A.G."/>
            <person name="Riley R."/>
            <person name="Rosling A."/>
            <person name="Salamov A."/>
            <person name="Schmidt O."/>
            <person name="Schmutz J."/>
            <person name="Skrede I."/>
            <person name="Stenlid J."/>
            <person name="Wiebenga A."/>
            <person name="Xie X."/>
            <person name="Kues U."/>
            <person name="Hibbett D.S."/>
            <person name="Hoffmeister D."/>
            <person name="Hogberg N."/>
            <person name="Martin F."/>
            <person name="Grigoriev I.V."/>
            <person name="Watkinson S.C."/>
        </authorList>
    </citation>
    <scope>NUCLEOTIDE SEQUENCE</scope>
    <source>
        <strain evidence="2">S7.9</strain>
    </source>
</reference>
<feature type="region of interest" description="Disordered" evidence="1">
    <location>
        <begin position="431"/>
        <end position="462"/>
    </location>
</feature>
<feature type="compositionally biased region" description="Basic and acidic residues" evidence="1">
    <location>
        <begin position="314"/>
        <end position="324"/>
    </location>
</feature>
<feature type="compositionally biased region" description="Basic and acidic residues" evidence="1">
    <location>
        <begin position="21"/>
        <end position="32"/>
    </location>
</feature>
<feature type="compositionally biased region" description="Polar residues" evidence="1">
    <location>
        <begin position="436"/>
        <end position="449"/>
    </location>
</feature>